<name>A0A9Q0YEF2_HOLLE</name>
<evidence type="ECO:0000256" key="1">
    <source>
        <dbReference type="SAM" id="MobiDB-lite"/>
    </source>
</evidence>
<dbReference type="EMBL" id="JAIZAY010000021">
    <property type="protein sequence ID" value="KAJ8021338.1"/>
    <property type="molecule type" value="Genomic_DNA"/>
</dbReference>
<organism evidence="2 3">
    <name type="scientific">Holothuria leucospilota</name>
    <name type="common">Black long sea cucumber</name>
    <name type="synonym">Mertensiothuria leucospilota</name>
    <dbReference type="NCBI Taxonomy" id="206669"/>
    <lineage>
        <taxon>Eukaryota</taxon>
        <taxon>Metazoa</taxon>
        <taxon>Echinodermata</taxon>
        <taxon>Eleutherozoa</taxon>
        <taxon>Echinozoa</taxon>
        <taxon>Holothuroidea</taxon>
        <taxon>Aspidochirotacea</taxon>
        <taxon>Aspidochirotida</taxon>
        <taxon>Holothuriidae</taxon>
        <taxon>Holothuria</taxon>
    </lineage>
</organism>
<sequence>MAIHTLPTSFGRRRTLQTEMQRTSVGRKRRPKLDVVPTAKCLLGSRSTNTPHVQWS</sequence>
<comment type="caution">
    <text evidence="2">The sequence shown here is derived from an EMBL/GenBank/DDBJ whole genome shotgun (WGS) entry which is preliminary data.</text>
</comment>
<gene>
    <name evidence="2" type="ORF">HOLleu_38506</name>
</gene>
<dbReference type="Proteomes" id="UP001152320">
    <property type="component" value="Chromosome 21"/>
</dbReference>
<accession>A0A9Q0YEF2</accession>
<keyword evidence="3" id="KW-1185">Reference proteome</keyword>
<reference evidence="2" key="1">
    <citation type="submission" date="2021-10" db="EMBL/GenBank/DDBJ databases">
        <title>Tropical sea cucumber genome reveals ecological adaptation and Cuvierian tubules defense mechanism.</title>
        <authorList>
            <person name="Chen T."/>
        </authorList>
    </citation>
    <scope>NUCLEOTIDE SEQUENCE</scope>
    <source>
        <strain evidence="2">Nanhai2018</strain>
        <tissue evidence="2">Muscle</tissue>
    </source>
</reference>
<dbReference type="AlphaFoldDB" id="A0A9Q0YEF2"/>
<protein>
    <submittedName>
        <fullName evidence="2">Uncharacterized protein</fullName>
    </submittedName>
</protein>
<evidence type="ECO:0000313" key="3">
    <source>
        <dbReference type="Proteomes" id="UP001152320"/>
    </source>
</evidence>
<evidence type="ECO:0000313" key="2">
    <source>
        <dbReference type="EMBL" id="KAJ8021338.1"/>
    </source>
</evidence>
<feature type="region of interest" description="Disordered" evidence="1">
    <location>
        <begin position="1"/>
        <end position="31"/>
    </location>
</feature>
<proteinExistence type="predicted"/>